<dbReference type="SUPFAM" id="SSF53474">
    <property type="entry name" value="alpha/beta-Hydrolases"/>
    <property type="match status" value="1"/>
</dbReference>
<dbReference type="InterPro" id="IPR019819">
    <property type="entry name" value="Carboxylesterase_B_CS"/>
</dbReference>
<feature type="chain" id="PRO_5041489275" description="Carboxylic ester hydrolase" evidence="6">
    <location>
        <begin position="21"/>
        <end position="560"/>
    </location>
</feature>
<reference evidence="8" key="1">
    <citation type="journal article" date="2023" name="G3 (Bethesda)">
        <title>Whole genome assemblies of Zophobas morio and Tenebrio molitor.</title>
        <authorList>
            <person name="Kaur S."/>
            <person name="Stinson S.A."/>
            <person name="diCenzo G.C."/>
        </authorList>
    </citation>
    <scope>NUCLEOTIDE SEQUENCE</scope>
    <source>
        <strain evidence="8">QUZm001</strain>
    </source>
</reference>
<dbReference type="InterPro" id="IPR019826">
    <property type="entry name" value="Carboxylesterase_B_AS"/>
</dbReference>
<keyword evidence="2" id="KW-0719">Serine esterase</keyword>
<sequence length="560" mass="62249">MFSTTLGGAILVLQIGYLLGDPIVQLPNGQISGFQTTTLENKTVYGFLGIPYAAPPIGELRFKAPQPAADWDGVLETKKYSKTCFQISRNNDNESEDCLYINVFTPELPSEDNDVSLPVMLYIHGGGFGGGNGGIYPDLFINNGVVIASINYRLGIFGFISTQDEVIPGNFGLKDQRFAIQWVHENIHLFGGNPDMVTIFGQSAGSASCAYQLLNQDSNGLFQAAILESGSSLSPWAFQRRSKAIAFKTASFLEPSFENSTDSQALLDYLLTLDARDIDSAAEQYHNYEYGPEDIEISQGFYWAPVVEVKNPDAFLTRKMYGLIQAGNVVRVPILIGFTSEEGLAFNGDANALLYTMSAYDENLAWIVPNDMAIFDETQRTEMGGLIRDLYTGGEPLAEHLGDGVRYSSDTSFTRSIIKHAELFSQVAETYFYVFSYSGQIGGNYAHYDGAESVGHNAEIPYLFCTGNGCDGSQYPEADVVTRQRLIKIWTDFAKYRNPTPEPSELLQNITWPLVSADGSDFYYLDIDENLEIKNHPKEDTYSRWTELYDSLDYNDFDTY</sequence>
<dbReference type="Pfam" id="PF00135">
    <property type="entry name" value="COesterase"/>
    <property type="match status" value="1"/>
</dbReference>
<dbReference type="FunFam" id="3.40.50.1820:FF:000155">
    <property type="entry name" value="Carboxylic ester hydrolase"/>
    <property type="match status" value="1"/>
</dbReference>
<dbReference type="PANTHER" id="PTHR43142">
    <property type="entry name" value="CARBOXYLIC ESTER HYDROLASE"/>
    <property type="match status" value="1"/>
</dbReference>
<comment type="similarity">
    <text evidence="1 6">Belongs to the type-B carboxylesterase/lipase family.</text>
</comment>
<accession>A0AA38IC34</accession>
<comment type="caution">
    <text evidence="8">The sequence shown here is derived from an EMBL/GenBank/DDBJ whole genome shotgun (WGS) entry which is preliminary data.</text>
</comment>
<evidence type="ECO:0000256" key="2">
    <source>
        <dbReference type="ARBA" id="ARBA00022487"/>
    </source>
</evidence>
<keyword evidence="6" id="KW-0732">Signal</keyword>
<dbReference type="PROSITE" id="PS00941">
    <property type="entry name" value="CARBOXYLESTERASE_B_2"/>
    <property type="match status" value="1"/>
</dbReference>
<organism evidence="8 9">
    <name type="scientific">Zophobas morio</name>
    <dbReference type="NCBI Taxonomy" id="2755281"/>
    <lineage>
        <taxon>Eukaryota</taxon>
        <taxon>Metazoa</taxon>
        <taxon>Ecdysozoa</taxon>
        <taxon>Arthropoda</taxon>
        <taxon>Hexapoda</taxon>
        <taxon>Insecta</taxon>
        <taxon>Pterygota</taxon>
        <taxon>Neoptera</taxon>
        <taxon>Endopterygota</taxon>
        <taxon>Coleoptera</taxon>
        <taxon>Polyphaga</taxon>
        <taxon>Cucujiformia</taxon>
        <taxon>Tenebrionidae</taxon>
        <taxon>Zophobas</taxon>
    </lineage>
</organism>
<proteinExistence type="inferred from homology"/>
<gene>
    <name evidence="8" type="ORF">Zmor_018600</name>
</gene>
<keyword evidence="5" id="KW-0325">Glycoprotein</keyword>
<dbReference type="Gene3D" id="3.40.50.1820">
    <property type="entry name" value="alpha/beta hydrolase"/>
    <property type="match status" value="1"/>
</dbReference>
<evidence type="ECO:0000256" key="4">
    <source>
        <dbReference type="ARBA" id="ARBA00023157"/>
    </source>
</evidence>
<evidence type="ECO:0000313" key="9">
    <source>
        <dbReference type="Proteomes" id="UP001168821"/>
    </source>
</evidence>
<feature type="signal peptide" evidence="6">
    <location>
        <begin position="1"/>
        <end position="20"/>
    </location>
</feature>
<dbReference type="InterPro" id="IPR029058">
    <property type="entry name" value="AB_hydrolase_fold"/>
</dbReference>
<keyword evidence="4" id="KW-1015">Disulfide bond</keyword>
<evidence type="ECO:0000313" key="8">
    <source>
        <dbReference type="EMBL" id="KAJ3652653.1"/>
    </source>
</evidence>
<dbReference type="AlphaFoldDB" id="A0AA38IC34"/>
<dbReference type="EMBL" id="JALNTZ010000005">
    <property type="protein sequence ID" value="KAJ3652653.1"/>
    <property type="molecule type" value="Genomic_DNA"/>
</dbReference>
<keyword evidence="3 6" id="KW-0378">Hydrolase</keyword>
<keyword evidence="9" id="KW-1185">Reference proteome</keyword>
<dbReference type="PROSITE" id="PS00122">
    <property type="entry name" value="CARBOXYLESTERASE_B_1"/>
    <property type="match status" value="1"/>
</dbReference>
<dbReference type="GO" id="GO:0052689">
    <property type="term" value="F:carboxylic ester hydrolase activity"/>
    <property type="evidence" value="ECO:0007669"/>
    <property type="project" value="UniProtKB-KW"/>
</dbReference>
<evidence type="ECO:0000259" key="7">
    <source>
        <dbReference type="Pfam" id="PF00135"/>
    </source>
</evidence>
<evidence type="ECO:0000256" key="3">
    <source>
        <dbReference type="ARBA" id="ARBA00022801"/>
    </source>
</evidence>
<dbReference type="InterPro" id="IPR002018">
    <property type="entry name" value="CarbesteraseB"/>
</dbReference>
<evidence type="ECO:0000256" key="5">
    <source>
        <dbReference type="ARBA" id="ARBA00023180"/>
    </source>
</evidence>
<evidence type="ECO:0000256" key="6">
    <source>
        <dbReference type="RuleBase" id="RU361235"/>
    </source>
</evidence>
<dbReference type="EC" id="3.1.1.-" evidence="6"/>
<evidence type="ECO:0000256" key="1">
    <source>
        <dbReference type="ARBA" id="ARBA00005964"/>
    </source>
</evidence>
<protein>
    <recommendedName>
        <fullName evidence="6">Carboxylic ester hydrolase</fullName>
        <ecNumber evidence="6">3.1.1.-</ecNumber>
    </recommendedName>
</protein>
<dbReference type="PANTHER" id="PTHR43142:SF1">
    <property type="entry name" value="CARBOXYLIC ESTER HYDROLASE"/>
    <property type="match status" value="1"/>
</dbReference>
<name>A0AA38IC34_9CUCU</name>
<dbReference type="Proteomes" id="UP001168821">
    <property type="component" value="Unassembled WGS sequence"/>
</dbReference>
<feature type="domain" description="Carboxylesterase type B" evidence="7">
    <location>
        <begin position="21"/>
        <end position="545"/>
    </location>
</feature>